<dbReference type="PANTHER" id="PTHR34822:SF1">
    <property type="entry name" value="GRPB FAMILY PROTEIN"/>
    <property type="match status" value="1"/>
</dbReference>
<reference evidence="1 2" key="1">
    <citation type="submission" date="2018-01" db="EMBL/GenBank/DDBJ databases">
        <title>Genome sequence of the PGP bacterium Paenibacillus illinoisensis E3.</title>
        <authorList>
            <person name="Rolli E."/>
            <person name="Marasco R."/>
            <person name="Bessem C."/>
            <person name="Michoud G."/>
            <person name="Gaiarsa S."/>
            <person name="Borin S."/>
            <person name="Daffonchio D."/>
        </authorList>
    </citation>
    <scope>NUCLEOTIDE SEQUENCE [LARGE SCALE GENOMIC DNA]</scope>
    <source>
        <strain evidence="1 2">E3</strain>
    </source>
</reference>
<dbReference type="InterPro" id="IPR007344">
    <property type="entry name" value="GrpB/CoaE"/>
</dbReference>
<dbReference type="PANTHER" id="PTHR34822">
    <property type="entry name" value="GRPB DOMAIN PROTEIN (AFU_ORTHOLOGUE AFUA_1G01530)"/>
    <property type="match status" value="1"/>
</dbReference>
<dbReference type="SUPFAM" id="SSF81301">
    <property type="entry name" value="Nucleotidyltransferase"/>
    <property type="match status" value="1"/>
</dbReference>
<sequence length="181" mass="21278">MEEQWRIATHDPAWRSLFLETGSRLREALGEKALRIDHVGSTTITGLDAKPIIDIQISVLHLDNLPNFQLDIERVGFVFREDNPDQSKRYFREAPGNRRTHVHVRQAGSFSEQMTLLFRDYLREHPLDCLKYAEEKHRLMRLYKEQRSKYVEGKGPVVWEILQKAHLWSQEVGWKPADSDV</sequence>
<accession>A0A2W0CH39</accession>
<dbReference type="AlphaFoldDB" id="A0A2W0CH39"/>
<dbReference type="GO" id="GO:0016740">
    <property type="term" value="F:transferase activity"/>
    <property type="evidence" value="ECO:0007669"/>
    <property type="project" value="UniProtKB-KW"/>
</dbReference>
<name>A0A2W0CH39_9BACL</name>
<keyword evidence="1" id="KW-0808">Transferase</keyword>
<dbReference type="Pfam" id="PF04229">
    <property type="entry name" value="GrpB"/>
    <property type="match status" value="1"/>
</dbReference>
<dbReference type="EMBL" id="PRLG01000011">
    <property type="protein sequence ID" value="PYY30159.1"/>
    <property type="molecule type" value="Genomic_DNA"/>
</dbReference>
<organism evidence="1 2">
    <name type="scientific">Paenibacillus illinoisensis</name>
    <dbReference type="NCBI Taxonomy" id="59845"/>
    <lineage>
        <taxon>Bacteria</taxon>
        <taxon>Bacillati</taxon>
        <taxon>Bacillota</taxon>
        <taxon>Bacilli</taxon>
        <taxon>Bacillales</taxon>
        <taxon>Paenibacillaceae</taxon>
        <taxon>Paenibacillus</taxon>
    </lineage>
</organism>
<evidence type="ECO:0000313" key="1">
    <source>
        <dbReference type="EMBL" id="PYY30159.1"/>
    </source>
</evidence>
<evidence type="ECO:0008006" key="3">
    <source>
        <dbReference type="Google" id="ProtNLM"/>
    </source>
</evidence>
<proteinExistence type="predicted"/>
<dbReference type="InterPro" id="IPR043519">
    <property type="entry name" value="NT_sf"/>
</dbReference>
<dbReference type="OrthoDB" id="9799092at2"/>
<dbReference type="Proteomes" id="UP000247459">
    <property type="component" value="Unassembled WGS sequence"/>
</dbReference>
<evidence type="ECO:0000313" key="2">
    <source>
        <dbReference type="Proteomes" id="UP000247459"/>
    </source>
</evidence>
<protein>
    <recommendedName>
        <fullName evidence="3">GrpB family protein</fullName>
    </recommendedName>
</protein>
<dbReference type="RefSeq" id="WP_110757213.1">
    <property type="nucleotide sequence ID" value="NZ_PRLG01000011.1"/>
</dbReference>
<dbReference type="Gene3D" id="3.30.460.10">
    <property type="entry name" value="Beta Polymerase, domain 2"/>
    <property type="match status" value="1"/>
</dbReference>
<comment type="caution">
    <text evidence="1">The sequence shown here is derived from an EMBL/GenBank/DDBJ whole genome shotgun (WGS) entry which is preliminary data.</text>
</comment>
<gene>
    <name evidence="1" type="ORF">PIL02S_01437</name>
</gene>